<reference evidence="7" key="3">
    <citation type="submission" date="2025-09" db="UniProtKB">
        <authorList>
            <consortium name="Ensembl"/>
        </authorList>
    </citation>
    <scope>IDENTIFICATION</scope>
</reference>
<evidence type="ECO:0000313" key="7">
    <source>
        <dbReference type="Ensembl" id="ENSLACP00000013271.1"/>
    </source>
</evidence>
<dbReference type="NCBIfam" id="NF040941">
    <property type="entry name" value="GGGWT_bact"/>
    <property type="match status" value="1"/>
</dbReference>
<reference evidence="7" key="2">
    <citation type="submission" date="2025-08" db="UniProtKB">
        <authorList>
            <consortium name="Ensembl"/>
        </authorList>
    </citation>
    <scope>IDENTIFICATION</scope>
</reference>
<dbReference type="GO" id="GO:0005577">
    <property type="term" value="C:fibrinogen complex"/>
    <property type="evidence" value="ECO:0007669"/>
    <property type="project" value="TreeGrafter"/>
</dbReference>
<dbReference type="GO" id="GO:0070527">
    <property type="term" value="P:platelet aggregation"/>
    <property type="evidence" value="ECO:0007669"/>
    <property type="project" value="TreeGrafter"/>
</dbReference>
<dbReference type="SUPFAM" id="SSF56496">
    <property type="entry name" value="Fibrinogen C-terminal domain-like"/>
    <property type="match status" value="1"/>
</dbReference>
<dbReference type="PROSITE" id="PS51406">
    <property type="entry name" value="FIBRINOGEN_C_2"/>
    <property type="match status" value="1"/>
</dbReference>
<dbReference type="Gene3D" id="3.90.215.10">
    <property type="entry name" value="Gamma Fibrinogen, chain A, domain 1"/>
    <property type="match status" value="1"/>
</dbReference>
<dbReference type="PANTHER" id="PTHR47221">
    <property type="entry name" value="FIBRINOGEN ALPHA CHAIN"/>
    <property type="match status" value="1"/>
</dbReference>
<feature type="signal peptide" evidence="5">
    <location>
        <begin position="1"/>
        <end position="33"/>
    </location>
</feature>
<sequence length="239" mass="27713">ARSFGDKIQLFHLYVFLLHILLLTVYQYNSSSGKNWEPPPPTNFYPRDCSAAYQRGRRQNGLYVIRPKGGPFLVVYCDMETDGGGWTVLQRNTHNSYLTWSASWTTYQYGFGNLMDDYWFGSEYIHIITNAKHAFYKAKFLLKNNNKIYEANYYTFNVADESTNYTLRLGSYSGNATDALTSHSKFGIHDNMMFSTKDRDNDKSDKNCADNRGGWWYNNCESALLNTDSNIKWSTYQDC</sequence>
<evidence type="ECO:0000256" key="4">
    <source>
        <dbReference type="ARBA" id="ARBA00023180"/>
    </source>
</evidence>
<dbReference type="InterPro" id="IPR036056">
    <property type="entry name" value="Fibrinogen-like_C"/>
</dbReference>
<feature type="domain" description="Fibrinogen C-terminal" evidence="6">
    <location>
        <begin position="40"/>
        <end position="239"/>
    </location>
</feature>
<dbReference type="Gene3D" id="4.10.530.10">
    <property type="entry name" value="Gamma-fibrinogen Carboxyl Terminal Fragment, domain 2"/>
    <property type="match status" value="1"/>
</dbReference>
<dbReference type="EMBL" id="AFYH01026758">
    <property type="status" value="NOT_ANNOTATED_CDS"/>
    <property type="molecule type" value="Genomic_DNA"/>
</dbReference>
<dbReference type="PANTHER" id="PTHR47221:SF5">
    <property type="entry name" value="FIBRINOGEN C-TERMINAL DOMAIN-CONTAINING PROTEIN"/>
    <property type="match status" value="1"/>
</dbReference>
<dbReference type="STRING" id="7897.ENSLACP00000013271"/>
<dbReference type="SMART" id="SM00186">
    <property type="entry name" value="FBG"/>
    <property type="match status" value="1"/>
</dbReference>
<dbReference type="eggNOG" id="KOG2579">
    <property type="taxonomic scope" value="Eukaryota"/>
</dbReference>
<evidence type="ECO:0000313" key="8">
    <source>
        <dbReference type="Proteomes" id="UP000008672"/>
    </source>
</evidence>
<dbReference type="HOGENOM" id="CLU_038628_7_0_1"/>
<dbReference type="GO" id="GO:0005201">
    <property type="term" value="F:extracellular matrix structural constituent"/>
    <property type="evidence" value="ECO:0007669"/>
    <property type="project" value="TreeGrafter"/>
</dbReference>
<evidence type="ECO:0000256" key="3">
    <source>
        <dbReference type="ARBA" id="ARBA00023157"/>
    </source>
</evidence>
<name>H3AUF0_LATCH</name>
<dbReference type="GO" id="GO:0072377">
    <property type="term" value="P:blood coagulation, common pathway"/>
    <property type="evidence" value="ECO:0007669"/>
    <property type="project" value="TreeGrafter"/>
</dbReference>
<comment type="subcellular location">
    <subcellularLocation>
        <location evidence="1">Secreted</location>
    </subcellularLocation>
</comment>
<dbReference type="OMA" id="FCDKGDC"/>
<evidence type="ECO:0000256" key="5">
    <source>
        <dbReference type="SAM" id="SignalP"/>
    </source>
</evidence>
<evidence type="ECO:0000256" key="2">
    <source>
        <dbReference type="ARBA" id="ARBA00022525"/>
    </source>
</evidence>
<evidence type="ECO:0000259" key="6">
    <source>
        <dbReference type="PROSITE" id="PS51406"/>
    </source>
</evidence>
<dbReference type="GeneTree" id="ENSGT00940000164607"/>
<dbReference type="GO" id="GO:0042730">
    <property type="term" value="P:fibrinolysis"/>
    <property type="evidence" value="ECO:0007669"/>
    <property type="project" value="TreeGrafter"/>
</dbReference>
<dbReference type="InterPro" id="IPR014716">
    <property type="entry name" value="Fibrinogen_a/b/g_C_1"/>
</dbReference>
<dbReference type="EMBL" id="AFYH01026759">
    <property type="status" value="NOT_ANNOTATED_CDS"/>
    <property type="molecule type" value="Genomic_DNA"/>
</dbReference>
<protein>
    <recommendedName>
        <fullName evidence="6">Fibrinogen C-terminal domain-containing protein</fullName>
    </recommendedName>
</protein>
<organism evidence="7 8">
    <name type="scientific">Latimeria chalumnae</name>
    <name type="common">Coelacanth</name>
    <dbReference type="NCBI Taxonomy" id="7897"/>
    <lineage>
        <taxon>Eukaryota</taxon>
        <taxon>Metazoa</taxon>
        <taxon>Chordata</taxon>
        <taxon>Craniata</taxon>
        <taxon>Vertebrata</taxon>
        <taxon>Euteleostomi</taxon>
        <taxon>Coelacanthiformes</taxon>
        <taxon>Coelacanthidae</taxon>
        <taxon>Latimeria</taxon>
    </lineage>
</organism>
<dbReference type="GO" id="GO:0034116">
    <property type="term" value="P:positive regulation of heterotypic cell-cell adhesion"/>
    <property type="evidence" value="ECO:0007669"/>
    <property type="project" value="TreeGrafter"/>
</dbReference>
<reference evidence="8" key="1">
    <citation type="submission" date="2011-08" db="EMBL/GenBank/DDBJ databases">
        <title>The draft genome of Latimeria chalumnae.</title>
        <authorList>
            <person name="Di Palma F."/>
            <person name="Alfoldi J."/>
            <person name="Johnson J."/>
            <person name="Berlin A."/>
            <person name="Gnerre S."/>
            <person name="Jaffe D."/>
            <person name="MacCallum I."/>
            <person name="Young S."/>
            <person name="Walker B.J."/>
            <person name="Lander E."/>
            <person name="Lindblad-Toh K."/>
        </authorList>
    </citation>
    <scope>NUCLEOTIDE SEQUENCE [LARGE SCALE GENOMIC DNA]</scope>
    <source>
        <strain evidence="8">Wild caught</strain>
    </source>
</reference>
<dbReference type="Bgee" id="ENSLACG00000011684">
    <property type="expression patterns" value="Expressed in mesonephros"/>
</dbReference>
<keyword evidence="5" id="KW-0732">Signal</keyword>
<dbReference type="GO" id="GO:0030674">
    <property type="term" value="F:protein-macromolecule adaptor activity"/>
    <property type="evidence" value="ECO:0007669"/>
    <property type="project" value="TreeGrafter"/>
</dbReference>
<keyword evidence="4" id="KW-0325">Glycoprotein</keyword>
<proteinExistence type="predicted"/>
<dbReference type="InterPro" id="IPR037579">
    <property type="entry name" value="FIB_ANG-like"/>
</dbReference>
<keyword evidence="2" id="KW-0964">Secreted</keyword>
<dbReference type="Ensembl" id="ENSLACT00000013367.1">
    <property type="protein sequence ID" value="ENSLACP00000013271.1"/>
    <property type="gene ID" value="ENSLACG00000011684.1"/>
</dbReference>
<dbReference type="InterPro" id="IPR002181">
    <property type="entry name" value="Fibrinogen_a/b/g_C_dom"/>
</dbReference>
<keyword evidence="3" id="KW-1015">Disulfide bond</keyword>
<dbReference type="AlphaFoldDB" id="H3AUF0"/>
<evidence type="ECO:0000256" key="1">
    <source>
        <dbReference type="ARBA" id="ARBA00004613"/>
    </source>
</evidence>
<dbReference type="Proteomes" id="UP000008672">
    <property type="component" value="Unassembled WGS sequence"/>
</dbReference>
<feature type="chain" id="PRO_5003580609" description="Fibrinogen C-terminal domain-containing protein" evidence="5">
    <location>
        <begin position="34"/>
        <end position="239"/>
    </location>
</feature>
<keyword evidence="8" id="KW-1185">Reference proteome</keyword>
<dbReference type="InParanoid" id="H3AUF0"/>
<dbReference type="Pfam" id="PF00147">
    <property type="entry name" value="Fibrinogen_C"/>
    <property type="match status" value="1"/>
</dbReference>
<accession>H3AUF0</accession>